<evidence type="ECO:0000256" key="1">
    <source>
        <dbReference type="SAM" id="MobiDB-lite"/>
    </source>
</evidence>
<organism evidence="2 3">
    <name type="scientific">Acrobeloides nanus</name>
    <dbReference type="NCBI Taxonomy" id="290746"/>
    <lineage>
        <taxon>Eukaryota</taxon>
        <taxon>Metazoa</taxon>
        <taxon>Ecdysozoa</taxon>
        <taxon>Nematoda</taxon>
        <taxon>Chromadorea</taxon>
        <taxon>Rhabditida</taxon>
        <taxon>Tylenchina</taxon>
        <taxon>Cephalobomorpha</taxon>
        <taxon>Cephaloboidea</taxon>
        <taxon>Cephalobidae</taxon>
        <taxon>Acrobeloides</taxon>
    </lineage>
</organism>
<dbReference type="AlphaFoldDB" id="A0A914DM61"/>
<protein>
    <submittedName>
        <fullName evidence="3">Uncharacterized protein</fullName>
    </submittedName>
</protein>
<feature type="region of interest" description="Disordered" evidence="1">
    <location>
        <begin position="87"/>
        <end position="110"/>
    </location>
</feature>
<reference evidence="3" key="1">
    <citation type="submission" date="2022-11" db="UniProtKB">
        <authorList>
            <consortium name="WormBaseParasite"/>
        </authorList>
    </citation>
    <scope>IDENTIFICATION</scope>
</reference>
<dbReference type="Proteomes" id="UP000887540">
    <property type="component" value="Unplaced"/>
</dbReference>
<dbReference type="InterPro" id="IPR009003">
    <property type="entry name" value="Peptidase_S1_PA"/>
</dbReference>
<feature type="region of interest" description="Disordered" evidence="1">
    <location>
        <begin position="288"/>
        <end position="338"/>
    </location>
</feature>
<accession>A0A914DM61</accession>
<evidence type="ECO:0000313" key="3">
    <source>
        <dbReference type="WBParaSite" id="ACRNAN_scaffold3196.g27864.t1"/>
    </source>
</evidence>
<dbReference type="SUPFAM" id="SSF50494">
    <property type="entry name" value="Trypsin-like serine proteases"/>
    <property type="match status" value="1"/>
</dbReference>
<dbReference type="WBParaSite" id="ACRNAN_scaffold3196.g27864.t1">
    <property type="protein sequence ID" value="ACRNAN_scaffold3196.g27864.t1"/>
    <property type="gene ID" value="ACRNAN_scaffold3196.g27864"/>
</dbReference>
<feature type="compositionally biased region" description="Acidic residues" evidence="1">
    <location>
        <begin position="317"/>
        <end position="327"/>
    </location>
</feature>
<proteinExistence type="predicted"/>
<feature type="compositionally biased region" description="Basic and acidic residues" evidence="1">
    <location>
        <begin position="328"/>
        <end position="338"/>
    </location>
</feature>
<evidence type="ECO:0000313" key="2">
    <source>
        <dbReference type="Proteomes" id="UP000887540"/>
    </source>
</evidence>
<sequence>MEQPSTLWTKEEWINFLMKECGIIPDKASKVADQLAEEGFNTAQFSSFVEQWNTNSTAYAEILRRIGFSSMDIGPFINALQHHVSKAATEKESQQASTQAPLSRPGIPMESIEKTDPELFESLSPLLYYMPKKQPALDDNSSIKDFRSKAKSLMEGYSVDVVYIDEDHDMVLLSLMSSLQSFNRFPGGIRPPKDFDWLLGLGLSHENEDGRHITCRSGRICSLKPDDRGRIKVDVVIDGGDSGVPCFSVNDRNLIGMMVSSRTSSPRISKKYVKSETYRIECGEVKPLPETNPLPSRNAHKKRKIERGEPSYRVAETLEELVIDDDEKDKNSTESDDI</sequence>
<keyword evidence="2" id="KW-1185">Reference proteome</keyword>
<name>A0A914DM61_9BILA</name>